<reference evidence="2 3" key="1">
    <citation type="submission" date="2016-11" db="EMBL/GenBank/DDBJ databases">
        <authorList>
            <person name="Jaros S."/>
            <person name="Januszkiewicz K."/>
            <person name="Wedrychowicz H."/>
        </authorList>
    </citation>
    <scope>NUCLEOTIDE SEQUENCE [LARGE SCALE GENOMIC DNA]</scope>
    <source>
        <strain evidence="2 3">DSM 15929</strain>
    </source>
</reference>
<keyword evidence="1" id="KW-0472">Membrane</keyword>
<dbReference type="InterPro" id="IPR024529">
    <property type="entry name" value="ECF_trnsprt_substrate-spec"/>
</dbReference>
<evidence type="ECO:0000313" key="3">
    <source>
        <dbReference type="Proteomes" id="UP000184386"/>
    </source>
</evidence>
<dbReference type="InterPro" id="IPR030949">
    <property type="entry name" value="ECF_S_folate_fam"/>
</dbReference>
<accession>A0A1M6JT44</accession>
<keyword evidence="3" id="KW-1185">Reference proteome</keyword>
<dbReference type="OrthoDB" id="4624at2"/>
<dbReference type="Proteomes" id="UP000184386">
    <property type="component" value="Unassembled WGS sequence"/>
</dbReference>
<keyword evidence="1" id="KW-0812">Transmembrane</keyword>
<keyword evidence="1" id="KW-1133">Transmembrane helix</keyword>
<dbReference type="Pfam" id="PF12822">
    <property type="entry name" value="ECF_trnsprt"/>
    <property type="match status" value="1"/>
</dbReference>
<gene>
    <name evidence="2" type="ORF">SAMN02745136_00197</name>
</gene>
<dbReference type="GO" id="GO:0022857">
    <property type="term" value="F:transmembrane transporter activity"/>
    <property type="evidence" value="ECO:0007669"/>
    <property type="project" value="InterPro"/>
</dbReference>
<feature type="transmembrane region" description="Helical" evidence="1">
    <location>
        <begin position="54"/>
        <end position="80"/>
    </location>
</feature>
<dbReference type="AlphaFoldDB" id="A0A1M6JT44"/>
<name>A0A1M6JT44_9FIRM</name>
<sequence length="184" mass="20563">MDFFTTLKESSQELKKLNNLLICAMLLALCVVFGIFGTVMIGPFLRITFSYLPLALGSMLFGPAAGSIIGAISDILNYIAAPQGPFFPGFTLNAIIMGLVFGFSFYKKRITLKRVIVTKLILMLVIDNLLTPLWLYMLYDKAFMALMAIRILKSIIQLPIDVAMIYFLLTRLPALISKSHKLRS</sequence>
<organism evidence="2 3">
    <name type="scientific">Anaerocolumna jejuensis DSM 15929</name>
    <dbReference type="NCBI Taxonomy" id="1121322"/>
    <lineage>
        <taxon>Bacteria</taxon>
        <taxon>Bacillati</taxon>
        <taxon>Bacillota</taxon>
        <taxon>Clostridia</taxon>
        <taxon>Lachnospirales</taxon>
        <taxon>Lachnospiraceae</taxon>
        <taxon>Anaerocolumna</taxon>
    </lineage>
</organism>
<evidence type="ECO:0000256" key="1">
    <source>
        <dbReference type="SAM" id="Phobius"/>
    </source>
</evidence>
<feature type="transmembrane region" description="Helical" evidence="1">
    <location>
        <begin position="117"/>
        <end position="137"/>
    </location>
</feature>
<dbReference type="RefSeq" id="WP_073271989.1">
    <property type="nucleotide sequence ID" value="NZ_FRAC01000006.1"/>
</dbReference>
<proteinExistence type="predicted"/>
<dbReference type="Gene3D" id="1.10.1760.20">
    <property type="match status" value="1"/>
</dbReference>
<dbReference type="EMBL" id="FRAC01000006">
    <property type="protein sequence ID" value="SHJ49888.1"/>
    <property type="molecule type" value="Genomic_DNA"/>
</dbReference>
<dbReference type="NCBIfam" id="TIGR04518">
    <property type="entry name" value="ECF_S_folT_fam"/>
    <property type="match status" value="1"/>
</dbReference>
<evidence type="ECO:0000313" key="2">
    <source>
        <dbReference type="EMBL" id="SHJ49888.1"/>
    </source>
</evidence>
<protein>
    <submittedName>
        <fullName evidence="2">ECF transporter S component, folate family</fullName>
    </submittedName>
</protein>
<feature type="transmembrane region" description="Helical" evidence="1">
    <location>
        <begin position="20"/>
        <end position="42"/>
    </location>
</feature>
<feature type="transmembrane region" description="Helical" evidence="1">
    <location>
        <begin position="143"/>
        <end position="169"/>
    </location>
</feature>
<dbReference type="STRING" id="1121322.SAMN02745136_00197"/>
<feature type="transmembrane region" description="Helical" evidence="1">
    <location>
        <begin position="86"/>
        <end position="105"/>
    </location>
</feature>